<feature type="domain" description="Helix-turn-helix type 11" evidence="1">
    <location>
        <begin position="17"/>
        <end position="71"/>
    </location>
</feature>
<dbReference type="AlphaFoldDB" id="A0A221KKN7"/>
<protein>
    <recommendedName>
        <fullName evidence="1">Helix-turn-helix type 11 domain-containing protein</fullName>
    </recommendedName>
</protein>
<dbReference type="PANTHER" id="PTHR34580:SF9">
    <property type="entry name" value="SLL5097 PROTEIN"/>
    <property type="match status" value="1"/>
</dbReference>
<dbReference type="InterPro" id="IPR051534">
    <property type="entry name" value="CBASS_pafABC_assoc_protein"/>
</dbReference>
<proteinExistence type="predicted"/>
<evidence type="ECO:0000259" key="1">
    <source>
        <dbReference type="Pfam" id="PF08279"/>
    </source>
</evidence>
<dbReference type="Pfam" id="PF08279">
    <property type="entry name" value="HTH_11"/>
    <property type="match status" value="1"/>
</dbReference>
<dbReference type="PANTHER" id="PTHR34580">
    <property type="match status" value="1"/>
</dbReference>
<evidence type="ECO:0000313" key="2">
    <source>
        <dbReference type="EMBL" id="ASM79607.1"/>
    </source>
</evidence>
<dbReference type="InterPro" id="IPR036390">
    <property type="entry name" value="WH_DNA-bd_sf"/>
</dbReference>
<dbReference type="EMBL" id="MF346683">
    <property type="protein sequence ID" value="ASM79607.1"/>
    <property type="molecule type" value="Genomic_DNA"/>
</dbReference>
<dbReference type="SUPFAM" id="SSF46785">
    <property type="entry name" value="Winged helix' DNA-binding domain"/>
    <property type="match status" value="1"/>
</dbReference>
<organism evidence="2">
    <name type="scientific">Staphylococcus epidermidis</name>
    <dbReference type="NCBI Taxonomy" id="1282"/>
    <lineage>
        <taxon>Bacteria</taxon>
        <taxon>Bacillati</taxon>
        <taxon>Bacillota</taxon>
        <taxon>Bacilli</taxon>
        <taxon>Bacillales</taxon>
        <taxon>Staphylococcaceae</taxon>
        <taxon>Staphylococcus</taxon>
    </lineage>
</organism>
<accession>A0A221KKN7</accession>
<dbReference type="Gene3D" id="1.10.10.10">
    <property type="entry name" value="Winged helix-like DNA-binding domain superfamily/Winged helix DNA-binding domain"/>
    <property type="match status" value="1"/>
</dbReference>
<sequence>MSPIDTKRGILMKKSVRLYHMIEYCNEKRNFKLKDLMSEFNISRSTALRDIKEIEVLGVPLYSSTGKNGGYMTIGNRNQTKIAITDEELKALVFTLSSISNVSKLPFQTEYQEILKKLYNNSNKKELINQYNEIFQYFNEDTYQFKSYIIFNEIIRLTIGSKSFKICYSQNYLKEQYKGIGILYKNQQWYFVVVNIASKLVKLLNISKIKEVYEMGETKECNEITMQNFQQFMVENENTIDIQIRSNIIGLNILKGYLWSDYMIENINEETYLFKSKVNMQDINFIAKLIVTCGANVKVEFPISLKKAIKTELTKIINLY</sequence>
<reference evidence="2" key="1">
    <citation type="submission" date="2017-06" db="EMBL/GenBank/DDBJ databases">
        <title>First Detailed Genetic Characterization of the Structural Organization of Type III Arginine Catabolic Mobile Elements (ACMEs) Harbored by Staphylococcus epidermidis using Whole Genome Sequencing.</title>
        <authorList>
            <person name="McManus B.A."/>
            <person name="O'Connor A.M."/>
            <person name="Kinnevey P.M."/>
            <person name="O'Sullivan M."/>
            <person name="Polyzois I."/>
            <person name="Coleman D.C."/>
        </authorList>
    </citation>
    <scope>NUCLEOTIDE SEQUENCE</scope>
    <source>
        <strain evidence="2">204OR1</strain>
    </source>
</reference>
<name>A0A221KKN7_STAEP</name>
<dbReference type="InterPro" id="IPR013196">
    <property type="entry name" value="HTH_11"/>
</dbReference>
<dbReference type="InterPro" id="IPR036388">
    <property type="entry name" value="WH-like_DNA-bd_sf"/>
</dbReference>